<organism evidence="3 4">
    <name type="scientific">Aspergillus fumigatiaffinis</name>
    <dbReference type="NCBI Taxonomy" id="340414"/>
    <lineage>
        <taxon>Eukaryota</taxon>
        <taxon>Fungi</taxon>
        <taxon>Dikarya</taxon>
        <taxon>Ascomycota</taxon>
        <taxon>Pezizomycotina</taxon>
        <taxon>Eurotiomycetes</taxon>
        <taxon>Eurotiomycetidae</taxon>
        <taxon>Eurotiales</taxon>
        <taxon>Aspergillaceae</taxon>
        <taxon>Aspergillus</taxon>
        <taxon>Aspergillus subgen. Fumigati</taxon>
    </lineage>
</organism>
<dbReference type="Proteomes" id="UP000653565">
    <property type="component" value="Unassembled WGS sequence"/>
</dbReference>
<dbReference type="PANTHER" id="PTHR34502:SF5">
    <property type="entry name" value="DUF6594 DOMAIN-CONTAINING PROTEIN"/>
    <property type="match status" value="1"/>
</dbReference>
<sequence>MTATCWPSDYWRNLVQFVNDERGEPALGEFSKLQVLNITHLLNQIVRIKADVQHNQSTSPEQMDLLQQTLHQYADAIRDYKFITDLDKLPDIHMLDKRVSLQGAFPELETPYPGTENHPYDTIYRTLRTQLIPCKDGVREFLRKSLPSWLSWSNAEIQDRPSDYSAGELPEFYSPFLDSLARFVIGTLGGCVLVIPMTIMVFQPSLSKSLVTVSVAVVLFALALSLVFKTDNKDTITATATYAAVMVVFVGTTGGAGNGA</sequence>
<comment type="caution">
    <text evidence="3">The sequence shown here is derived from an EMBL/GenBank/DDBJ whole genome shotgun (WGS) entry which is preliminary data.</text>
</comment>
<dbReference type="Pfam" id="PF20237">
    <property type="entry name" value="DUF6594"/>
    <property type="match status" value="1"/>
</dbReference>
<dbReference type="OrthoDB" id="3546297at2759"/>
<evidence type="ECO:0000256" key="1">
    <source>
        <dbReference type="SAM" id="Phobius"/>
    </source>
</evidence>
<gene>
    <name evidence="3" type="ORF">CNMCM6805_010412</name>
</gene>
<reference evidence="3" key="1">
    <citation type="journal article" date="2020" name="bioRxiv">
        <title>Genomic and phenotypic heterogeneity of clinical isolates of the human pathogens Aspergillus fumigatus, Aspergillus lentulus and Aspergillus fumigatiaffinis.</title>
        <authorList>
            <person name="dos Santos R.A.C."/>
            <person name="Steenwyk J.L."/>
            <person name="Rivero-Menendez O."/>
            <person name="Mead M.E."/>
            <person name="Silva L.P."/>
            <person name="Bastos R.W."/>
            <person name="Alastruey-Izquierdo A."/>
            <person name="Goldman G.H."/>
            <person name="Rokas A."/>
        </authorList>
    </citation>
    <scope>NUCLEOTIDE SEQUENCE</scope>
    <source>
        <strain evidence="3">CNM-CM6805</strain>
    </source>
</reference>
<name>A0A8H4H7S7_9EURO</name>
<protein>
    <recommendedName>
        <fullName evidence="2">DUF6594 domain-containing protein</fullName>
    </recommendedName>
</protein>
<dbReference type="AlphaFoldDB" id="A0A8H4H7S7"/>
<keyword evidence="1" id="KW-0812">Transmembrane</keyword>
<keyword evidence="4" id="KW-1185">Reference proteome</keyword>
<evidence type="ECO:0000313" key="3">
    <source>
        <dbReference type="EMBL" id="KAF4243901.1"/>
    </source>
</evidence>
<reference evidence="3" key="2">
    <citation type="submission" date="2020-04" db="EMBL/GenBank/DDBJ databases">
        <authorList>
            <person name="Santos R.A.C."/>
            <person name="Steenwyk J.L."/>
            <person name="Rivero-Menendez O."/>
            <person name="Mead M.E."/>
            <person name="Silva L.P."/>
            <person name="Bastos R.W."/>
            <person name="Alastruey-Izquierdo A."/>
            <person name="Goldman G.H."/>
            <person name="Rokas A."/>
        </authorList>
    </citation>
    <scope>NUCLEOTIDE SEQUENCE</scope>
    <source>
        <strain evidence="3">CNM-CM6805</strain>
    </source>
</reference>
<dbReference type="InterPro" id="IPR046529">
    <property type="entry name" value="DUF6594"/>
</dbReference>
<dbReference type="PANTHER" id="PTHR34502">
    <property type="entry name" value="DUF6594 DOMAIN-CONTAINING PROTEIN-RELATED"/>
    <property type="match status" value="1"/>
</dbReference>
<feature type="transmembrane region" description="Helical" evidence="1">
    <location>
        <begin position="183"/>
        <end position="203"/>
    </location>
</feature>
<feature type="transmembrane region" description="Helical" evidence="1">
    <location>
        <begin position="209"/>
        <end position="228"/>
    </location>
</feature>
<keyword evidence="1" id="KW-0472">Membrane</keyword>
<proteinExistence type="predicted"/>
<feature type="domain" description="DUF6594" evidence="2">
    <location>
        <begin position="14"/>
        <end position="247"/>
    </location>
</feature>
<dbReference type="EMBL" id="JAAAPX010000009">
    <property type="protein sequence ID" value="KAF4243901.1"/>
    <property type="molecule type" value="Genomic_DNA"/>
</dbReference>
<evidence type="ECO:0000259" key="2">
    <source>
        <dbReference type="Pfam" id="PF20237"/>
    </source>
</evidence>
<accession>A0A8H4H7S7</accession>
<keyword evidence="1" id="KW-1133">Transmembrane helix</keyword>
<feature type="transmembrane region" description="Helical" evidence="1">
    <location>
        <begin position="240"/>
        <end position="257"/>
    </location>
</feature>
<evidence type="ECO:0000313" key="4">
    <source>
        <dbReference type="Proteomes" id="UP000653565"/>
    </source>
</evidence>